<dbReference type="GO" id="GO:0016758">
    <property type="term" value="F:hexosyltransferase activity"/>
    <property type="evidence" value="ECO:0007669"/>
    <property type="project" value="UniProtKB-ARBA"/>
</dbReference>
<feature type="domain" description="Glycosyltransferase 2-like" evidence="1">
    <location>
        <begin position="6"/>
        <end position="132"/>
    </location>
</feature>
<evidence type="ECO:0000313" key="3">
    <source>
        <dbReference type="Proteomes" id="UP000240212"/>
    </source>
</evidence>
<name>A0A2P8VJT1_9ENTR</name>
<dbReference type="PANTHER" id="PTHR22916:SF3">
    <property type="entry name" value="UDP-GLCNAC:BETAGAL BETA-1,3-N-ACETYLGLUCOSAMINYLTRANSFERASE-LIKE PROTEIN 1"/>
    <property type="match status" value="1"/>
</dbReference>
<evidence type="ECO:0000259" key="1">
    <source>
        <dbReference type="Pfam" id="PF00535"/>
    </source>
</evidence>
<keyword evidence="3" id="KW-1185">Reference proteome</keyword>
<dbReference type="RefSeq" id="WP_106877396.1">
    <property type="nucleotide sequence ID" value="NZ_PYEP01000004.1"/>
</dbReference>
<proteinExistence type="predicted"/>
<dbReference type="Pfam" id="PF00535">
    <property type="entry name" value="Glycos_transf_2"/>
    <property type="match status" value="1"/>
</dbReference>
<keyword evidence="2" id="KW-0808">Transferase</keyword>
<accession>A0A2P8VJT1</accession>
<dbReference type="PANTHER" id="PTHR22916">
    <property type="entry name" value="GLYCOSYLTRANSFERASE"/>
    <property type="match status" value="1"/>
</dbReference>
<sequence length="253" mass="29118">MTDLVSIIMPTWNSEATVYDSIKSVIEQTYPNWELLITDDCSSDGTMNILLDFAASDKRIKIFKNTSNSGAGVARNNSIAHAQGRFIAFLDSDDLWHAEKLSKQTSYMLDHNYALSYTCYRKINSSGEITGHIIPPGFVNYSELLKSNVIGCLTAMYDTAITGKVFMPAIRKRQDMALWLKILQDIDYAWCLPEELASYREGHNSLSSNKLKILFSQWDFYRNYLNFNPIKAAWYFSFYVWRALRKHKVHKSN</sequence>
<dbReference type="AlphaFoldDB" id="A0A2P8VJT1"/>
<reference evidence="2 3" key="1">
    <citation type="submission" date="2018-03" db="EMBL/GenBank/DDBJ databases">
        <title>Draft genome sequence of the first documented clinical Siccibacter turicensis isolate in Austria.</title>
        <authorList>
            <person name="Lepuschitz S."/>
            <person name="Pekard-Amenitsch S."/>
            <person name="Haunold R."/>
            <person name="Schill S."/>
            <person name="Mach R."/>
            <person name="Allerberger F."/>
            <person name="Ruppitsch W."/>
            <person name="Forsythe S.J."/>
        </authorList>
    </citation>
    <scope>NUCLEOTIDE SEQUENCE [LARGE SCALE GENOMIC DNA]</scope>
    <source>
        <strain evidence="2 3">6100069499-17</strain>
    </source>
</reference>
<comment type="caution">
    <text evidence="2">The sequence shown here is derived from an EMBL/GenBank/DDBJ whole genome shotgun (WGS) entry which is preliminary data.</text>
</comment>
<dbReference type="OrthoDB" id="9802649at2"/>
<dbReference type="Proteomes" id="UP000240212">
    <property type="component" value="Unassembled WGS sequence"/>
</dbReference>
<dbReference type="Gene3D" id="3.90.550.10">
    <property type="entry name" value="Spore Coat Polysaccharide Biosynthesis Protein SpsA, Chain A"/>
    <property type="match status" value="1"/>
</dbReference>
<protein>
    <submittedName>
        <fullName evidence="2">Glycosyl transferase</fullName>
    </submittedName>
</protein>
<dbReference type="InterPro" id="IPR001173">
    <property type="entry name" value="Glyco_trans_2-like"/>
</dbReference>
<organism evidence="2 3">
    <name type="scientific">Siccibacter turicensis</name>
    <dbReference type="NCBI Taxonomy" id="357233"/>
    <lineage>
        <taxon>Bacteria</taxon>
        <taxon>Pseudomonadati</taxon>
        <taxon>Pseudomonadota</taxon>
        <taxon>Gammaproteobacteria</taxon>
        <taxon>Enterobacterales</taxon>
        <taxon>Enterobacteriaceae</taxon>
        <taxon>Siccibacter</taxon>
    </lineage>
</organism>
<dbReference type="EMBL" id="PYEP01000004">
    <property type="protein sequence ID" value="PSN07815.1"/>
    <property type="molecule type" value="Genomic_DNA"/>
</dbReference>
<gene>
    <name evidence="2" type="ORF">C7G83_11905</name>
</gene>
<dbReference type="SUPFAM" id="SSF53448">
    <property type="entry name" value="Nucleotide-diphospho-sugar transferases"/>
    <property type="match status" value="1"/>
</dbReference>
<dbReference type="InterPro" id="IPR029044">
    <property type="entry name" value="Nucleotide-diphossugar_trans"/>
</dbReference>
<evidence type="ECO:0000313" key="2">
    <source>
        <dbReference type="EMBL" id="PSN07815.1"/>
    </source>
</evidence>
<dbReference type="CDD" id="cd00761">
    <property type="entry name" value="Glyco_tranf_GTA_type"/>
    <property type="match status" value="1"/>
</dbReference>